<dbReference type="InterPro" id="IPR042099">
    <property type="entry name" value="ANL_N_sf"/>
</dbReference>
<dbReference type="eggNOG" id="COG0236">
    <property type="taxonomic scope" value="Bacteria"/>
</dbReference>
<dbReference type="InterPro" id="IPR006162">
    <property type="entry name" value="Ppantetheine_attach_site"/>
</dbReference>
<keyword evidence="2" id="KW-0596">Phosphopantetheine</keyword>
<dbReference type="SMART" id="SM00823">
    <property type="entry name" value="PKS_PP"/>
    <property type="match status" value="1"/>
</dbReference>
<dbReference type="Gene3D" id="1.10.1200.10">
    <property type="entry name" value="ACP-like"/>
    <property type="match status" value="1"/>
</dbReference>
<dbReference type="SUPFAM" id="SSF56801">
    <property type="entry name" value="Acetyl-CoA synthetase-like"/>
    <property type="match status" value="1"/>
</dbReference>
<feature type="domain" description="Carrier" evidence="5">
    <location>
        <begin position="551"/>
        <end position="633"/>
    </location>
</feature>
<dbReference type="GO" id="GO:0006631">
    <property type="term" value="P:fatty acid metabolic process"/>
    <property type="evidence" value="ECO:0007669"/>
    <property type="project" value="TreeGrafter"/>
</dbReference>
<keyword evidence="7" id="KW-1185">Reference proteome</keyword>
<evidence type="ECO:0000256" key="1">
    <source>
        <dbReference type="ARBA" id="ARBA00006432"/>
    </source>
</evidence>
<dbReference type="SUPFAM" id="SSF47336">
    <property type="entry name" value="ACP-like"/>
    <property type="match status" value="1"/>
</dbReference>
<dbReference type="InterPro" id="IPR025110">
    <property type="entry name" value="AMP-bd_C"/>
</dbReference>
<dbReference type="InterPro" id="IPR036736">
    <property type="entry name" value="ACP-like_sf"/>
</dbReference>
<dbReference type="KEGG" id="pbs:Plabr_3152"/>
<dbReference type="AlphaFoldDB" id="F0SIS5"/>
<dbReference type="PROSITE" id="PS00455">
    <property type="entry name" value="AMP_BINDING"/>
    <property type="match status" value="1"/>
</dbReference>
<dbReference type="InterPro" id="IPR020806">
    <property type="entry name" value="PKS_PP-bd"/>
</dbReference>
<dbReference type="EMBL" id="CP002546">
    <property type="protein sequence ID" value="ADY60749.1"/>
    <property type="molecule type" value="Genomic_DNA"/>
</dbReference>
<dbReference type="GO" id="GO:0008756">
    <property type="term" value="F:o-succinylbenzoate-CoA ligase activity"/>
    <property type="evidence" value="ECO:0007669"/>
    <property type="project" value="UniProtKB-EC"/>
</dbReference>
<dbReference type="PANTHER" id="PTHR43201">
    <property type="entry name" value="ACYL-COA SYNTHETASE"/>
    <property type="match status" value="1"/>
</dbReference>
<dbReference type="InterPro" id="IPR009081">
    <property type="entry name" value="PP-bd_ACP"/>
</dbReference>
<dbReference type="HOGENOM" id="CLU_000022_59_0_0"/>
<keyword evidence="3" id="KW-0597">Phosphoprotein</keyword>
<dbReference type="InterPro" id="IPR020845">
    <property type="entry name" value="AMP-binding_CS"/>
</dbReference>
<accession>F0SIS5</accession>
<gene>
    <name evidence="6" type="ordered locus">Plabr_3152</name>
</gene>
<dbReference type="Pfam" id="PF00550">
    <property type="entry name" value="PP-binding"/>
    <property type="match status" value="1"/>
</dbReference>
<dbReference type="RefSeq" id="WP_013629470.1">
    <property type="nucleotide sequence ID" value="NC_015174.1"/>
</dbReference>
<name>F0SIS5_RUBBR</name>
<dbReference type="InterPro" id="IPR000873">
    <property type="entry name" value="AMP-dep_synth/lig_dom"/>
</dbReference>
<evidence type="ECO:0000313" key="6">
    <source>
        <dbReference type="EMBL" id="ADY60749.1"/>
    </source>
</evidence>
<dbReference type="Gene3D" id="3.30.300.30">
    <property type="match status" value="1"/>
</dbReference>
<protein>
    <submittedName>
        <fullName evidence="6">O-succinylbenzoate--CoA ligase</fullName>
        <ecNumber evidence="6">6.2.1.26</ecNumber>
    </submittedName>
</protein>
<dbReference type="GO" id="GO:0031956">
    <property type="term" value="F:medium-chain fatty acid-CoA ligase activity"/>
    <property type="evidence" value="ECO:0007669"/>
    <property type="project" value="TreeGrafter"/>
</dbReference>
<dbReference type="EC" id="6.2.1.26" evidence="6"/>
<dbReference type="Gene3D" id="3.40.50.12780">
    <property type="entry name" value="N-terminal domain of ligase-like"/>
    <property type="match status" value="1"/>
</dbReference>
<sequence length="684" mass="74764">MNVYEHLSTPASLFPEREALVFEKRRFSFRQLTELTEQAAVVLQAHGVSRGDRVGIALANSPAFVAWYYATARVGAIAVSVSTRLTPGETEFILNDCEVSLLAADETKTDALKTEMQTWKGPIVAVDIWSEKTTHSAAVDSSAAASAMVETEPSEPASILYTSGTTGFPKGATLTHQNVCATVNAFNHLCDMRPDDRLLCAVPLFHCYGQNALLNSGLNAGATVVLQRNFDLHETRRLIIEEKITQLYGVPTMFQLLADACTPEDLASVRYCFSAATTLPLQVAERWQAKFGMPIYEGYGLTETAPFASYNHRLLHIPGSIGVPVDLVEMRIVDPETGNVCAPGELGEIAIRGPNVMSGYWNRPEETAAILKDGWFHSGDIGRVDERGYFYIVDRVKDMISVGGIKVFPAEVERVLLDHPRIKEAAVVGIPDDVFGERVAAFLTVNAAEDDSAGAELDKTDIRGLCQKHLAAFKVPSHIHQIDELPRNPAGKILKTVLRDRAAELAEKTSAATNVENISCEAAACESENSDGATSSVPAVSSAWQKQFLSVHPERRQSWLVVELQQMIRELTEDSQPPAADEPLLEYGLDSLMIVDLRERLQARVGAGIDLPITLIFDFPTLGKLAGHLAGLIAENSQERVQEAEIVNLSAKTAGDFSREREEIEAMSEDDALAELMKELDQNS</sequence>
<keyword evidence="4 6" id="KW-0436">Ligase</keyword>
<dbReference type="Pfam" id="PF13193">
    <property type="entry name" value="AMP-binding_C"/>
    <property type="match status" value="1"/>
</dbReference>
<dbReference type="eggNOG" id="COG0318">
    <property type="taxonomic scope" value="Bacteria"/>
</dbReference>
<dbReference type="PROSITE" id="PS00012">
    <property type="entry name" value="PHOSPHOPANTETHEINE"/>
    <property type="match status" value="1"/>
</dbReference>
<dbReference type="GO" id="GO:0031177">
    <property type="term" value="F:phosphopantetheine binding"/>
    <property type="evidence" value="ECO:0007669"/>
    <property type="project" value="InterPro"/>
</dbReference>
<dbReference type="Pfam" id="PF00501">
    <property type="entry name" value="AMP-binding"/>
    <property type="match status" value="1"/>
</dbReference>
<evidence type="ECO:0000256" key="2">
    <source>
        <dbReference type="ARBA" id="ARBA00022450"/>
    </source>
</evidence>
<evidence type="ECO:0000259" key="5">
    <source>
        <dbReference type="PROSITE" id="PS50075"/>
    </source>
</evidence>
<evidence type="ECO:0000256" key="4">
    <source>
        <dbReference type="ARBA" id="ARBA00022598"/>
    </source>
</evidence>
<dbReference type="PANTHER" id="PTHR43201:SF5">
    <property type="entry name" value="MEDIUM-CHAIN ACYL-COA LIGASE ACSF2, MITOCHONDRIAL"/>
    <property type="match status" value="1"/>
</dbReference>
<dbReference type="OrthoDB" id="9778383at2"/>
<dbReference type="InterPro" id="IPR045851">
    <property type="entry name" value="AMP-bd_C_sf"/>
</dbReference>
<organism evidence="6 7">
    <name type="scientific">Rubinisphaera brasiliensis (strain ATCC 49424 / DSM 5305 / JCM 21570 / IAM 15109 / NBRC 103401 / IFAM 1448)</name>
    <name type="common">Planctomyces brasiliensis</name>
    <dbReference type="NCBI Taxonomy" id="756272"/>
    <lineage>
        <taxon>Bacteria</taxon>
        <taxon>Pseudomonadati</taxon>
        <taxon>Planctomycetota</taxon>
        <taxon>Planctomycetia</taxon>
        <taxon>Planctomycetales</taxon>
        <taxon>Planctomycetaceae</taxon>
        <taxon>Rubinisphaera</taxon>
    </lineage>
</organism>
<evidence type="ECO:0000256" key="3">
    <source>
        <dbReference type="ARBA" id="ARBA00022553"/>
    </source>
</evidence>
<comment type="similarity">
    <text evidence="1">Belongs to the ATP-dependent AMP-binding enzyme family.</text>
</comment>
<dbReference type="PROSITE" id="PS50075">
    <property type="entry name" value="CARRIER"/>
    <property type="match status" value="1"/>
</dbReference>
<evidence type="ECO:0000313" key="7">
    <source>
        <dbReference type="Proteomes" id="UP000006860"/>
    </source>
</evidence>
<reference evidence="7" key="1">
    <citation type="submission" date="2011-02" db="EMBL/GenBank/DDBJ databases">
        <title>The complete genome of Planctomyces brasiliensis DSM 5305.</title>
        <authorList>
            <person name="Lucas S."/>
            <person name="Copeland A."/>
            <person name="Lapidus A."/>
            <person name="Bruce D."/>
            <person name="Goodwin L."/>
            <person name="Pitluck S."/>
            <person name="Kyrpides N."/>
            <person name="Mavromatis K."/>
            <person name="Pagani I."/>
            <person name="Ivanova N."/>
            <person name="Ovchinnikova G."/>
            <person name="Lu M."/>
            <person name="Detter J.C."/>
            <person name="Han C."/>
            <person name="Land M."/>
            <person name="Hauser L."/>
            <person name="Markowitz V."/>
            <person name="Cheng J.-F."/>
            <person name="Hugenholtz P."/>
            <person name="Woyke T."/>
            <person name="Wu D."/>
            <person name="Tindall B."/>
            <person name="Pomrenke H.G."/>
            <person name="Brambilla E."/>
            <person name="Klenk H.-P."/>
            <person name="Eisen J.A."/>
        </authorList>
    </citation>
    <scope>NUCLEOTIDE SEQUENCE [LARGE SCALE GENOMIC DNA]</scope>
    <source>
        <strain evidence="7">ATCC 49424 / DSM 5305 / JCM 21570 / IAM 15109 / NBRC 103401 / IFAM 1448</strain>
    </source>
</reference>
<proteinExistence type="inferred from homology"/>
<dbReference type="STRING" id="756272.Plabr_3152"/>
<dbReference type="Proteomes" id="UP000006860">
    <property type="component" value="Chromosome"/>
</dbReference>